<name>A0A142CUD2_9EURY</name>
<dbReference type="SUPFAM" id="SSF50447">
    <property type="entry name" value="Translation proteins"/>
    <property type="match status" value="1"/>
</dbReference>
<reference evidence="3" key="1">
    <citation type="submission" date="2016-03" db="EMBL/GenBank/DDBJ databases">
        <authorList>
            <person name="Oger P.M."/>
        </authorList>
    </citation>
    <scope>NUCLEOTIDE SEQUENCE [LARGE SCALE GENOMIC DNA]</scope>
    <source>
        <strain evidence="3">OG-1</strain>
    </source>
</reference>
<dbReference type="InterPro" id="IPR007504">
    <property type="entry name" value="H/ACA_rnp_Gar1/Naf1"/>
</dbReference>
<gene>
    <name evidence="2" type="ORF">A0127_03945</name>
</gene>
<dbReference type="InterPro" id="IPR009000">
    <property type="entry name" value="Transl_B-barrel_sf"/>
</dbReference>
<dbReference type="Pfam" id="PF04410">
    <property type="entry name" value="Gar1"/>
    <property type="match status" value="1"/>
</dbReference>
<dbReference type="GO" id="GO:0001522">
    <property type="term" value="P:pseudouridine synthesis"/>
    <property type="evidence" value="ECO:0007669"/>
    <property type="project" value="InterPro"/>
</dbReference>
<organism evidence="2 3">
    <name type="scientific">Thermococcus peptonophilus</name>
    <dbReference type="NCBI Taxonomy" id="53952"/>
    <lineage>
        <taxon>Archaea</taxon>
        <taxon>Methanobacteriati</taxon>
        <taxon>Methanobacteriota</taxon>
        <taxon>Thermococci</taxon>
        <taxon>Thermococcales</taxon>
        <taxon>Thermococcaceae</taxon>
        <taxon>Thermococcus</taxon>
    </lineage>
</organism>
<proteinExistence type="predicted"/>
<evidence type="ECO:0000313" key="2">
    <source>
        <dbReference type="EMBL" id="AMQ18384.1"/>
    </source>
</evidence>
<dbReference type="RefSeq" id="WP_062388227.1">
    <property type="nucleotide sequence ID" value="NZ_CP014750.1"/>
</dbReference>
<dbReference type="STRING" id="53952.A0127_03945"/>
<dbReference type="GO" id="GO:0042254">
    <property type="term" value="P:ribosome biogenesis"/>
    <property type="evidence" value="ECO:0007669"/>
    <property type="project" value="InterPro"/>
</dbReference>
<evidence type="ECO:0000313" key="3">
    <source>
        <dbReference type="Proteomes" id="UP000073604"/>
    </source>
</evidence>
<dbReference type="Proteomes" id="UP000073604">
    <property type="component" value="Chromosome"/>
</dbReference>
<accession>A0A142CUD2</accession>
<dbReference type="InterPro" id="IPR038664">
    <property type="entry name" value="Gar1/Naf1_Cbf5-bd_sf"/>
</dbReference>
<dbReference type="EMBL" id="CP014750">
    <property type="protein sequence ID" value="AMQ18384.1"/>
    <property type="molecule type" value="Genomic_DNA"/>
</dbReference>
<feature type="region of interest" description="Disordered" evidence="1">
    <location>
        <begin position="76"/>
        <end position="119"/>
    </location>
</feature>
<protein>
    <submittedName>
        <fullName evidence="2">H/ACA RNA-protein complex protein Gar1</fullName>
    </submittedName>
</protein>
<sequence length="119" mass="13166">MKRLGVVSHYAKQGFLIVRTNWVPSLNDPVVDKELKPVGVVKDVFGPVNYPYVAVKPRVKDPEKYVGALLYVGRREKGSKKAPQKGKTGGKNKSSKKDKVHSKKGKTGKRSGPTPRRRG</sequence>
<keyword evidence="3" id="KW-1185">Reference proteome</keyword>
<feature type="compositionally biased region" description="Basic residues" evidence="1">
    <location>
        <begin position="77"/>
        <end position="119"/>
    </location>
</feature>
<evidence type="ECO:0000256" key="1">
    <source>
        <dbReference type="SAM" id="MobiDB-lite"/>
    </source>
</evidence>
<dbReference type="AlphaFoldDB" id="A0A142CUD2"/>
<dbReference type="KEGG" id="tpep:A0127_03945"/>
<dbReference type="OrthoDB" id="60264at2157"/>
<dbReference type="Gene3D" id="2.40.10.230">
    <property type="entry name" value="Probable tRNA pseudouridine synthase domain"/>
    <property type="match status" value="1"/>
</dbReference>
<dbReference type="GeneID" id="27139669"/>
<dbReference type="NCBIfam" id="NF009629">
    <property type="entry name" value="PRK13149.1-5"/>
    <property type="match status" value="1"/>
</dbReference>